<organism evidence="9 10">
    <name type="scientific">Araneus ventricosus</name>
    <name type="common">Orbweaver spider</name>
    <name type="synonym">Epeira ventricosa</name>
    <dbReference type="NCBI Taxonomy" id="182803"/>
    <lineage>
        <taxon>Eukaryota</taxon>
        <taxon>Metazoa</taxon>
        <taxon>Ecdysozoa</taxon>
        <taxon>Arthropoda</taxon>
        <taxon>Chelicerata</taxon>
        <taxon>Arachnida</taxon>
        <taxon>Araneae</taxon>
        <taxon>Araneomorphae</taxon>
        <taxon>Entelegynae</taxon>
        <taxon>Araneoidea</taxon>
        <taxon>Araneidae</taxon>
        <taxon>Araneus</taxon>
    </lineage>
</organism>
<dbReference type="Proteomes" id="UP000499080">
    <property type="component" value="Unassembled WGS sequence"/>
</dbReference>
<dbReference type="InterPro" id="IPR041373">
    <property type="entry name" value="RT_RNaseH"/>
</dbReference>
<sequence>MKRHVSNQLGENECLMELDSGSDFSIISSDELDRLWPNKKHKIFSLTFQLCDYQKPPICIRGQCYVNVRYANFKGKLRLLIAEGSRANLLEMEWFEPLGITLVGVYHTEVDIEFVLEEFKDVFSEYLVSYKGPAISLPTDPKNPPITFKARNIPLAMRKKLRVGVASAEAQTIATHRGAFKVNRLQLGVNVAPLLFQNFIEDLMKGIPGVLPYFDDVLIFETTEEQLCKHLRLVLERLSESGIRANKNKCIFKTKAVEFLGFVINASGIHPSASKVRAIHEASRSKNKTELQAFLGLLNFYHIFLKDKATITEPLHRLLGKNAEWKWTSAHKKTFAAVKELLSSDSVLIPFNEKLPIILAYDALLYGVGYVLSHLMPDGREAPIAYAFRTLTSTERNYSQLDKEDLSIIAGVKKFHYFLYGHTFTLITDHQPLLGLFNKMKLTPDILSPRMLRWSQMLNGYDFTIIHRPGKRYKMLML</sequence>
<dbReference type="InterPro" id="IPR000477">
    <property type="entry name" value="RT_dom"/>
</dbReference>
<evidence type="ECO:0000259" key="8">
    <source>
        <dbReference type="PROSITE" id="PS50878"/>
    </source>
</evidence>
<dbReference type="OrthoDB" id="5985335at2759"/>
<keyword evidence="6" id="KW-0378">Hydrolase</keyword>
<evidence type="ECO:0000256" key="1">
    <source>
        <dbReference type="ARBA" id="ARBA00012493"/>
    </source>
</evidence>
<dbReference type="FunFam" id="3.30.70.270:FF:000020">
    <property type="entry name" value="Transposon Tf2-6 polyprotein-like Protein"/>
    <property type="match status" value="1"/>
</dbReference>
<evidence type="ECO:0000256" key="6">
    <source>
        <dbReference type="ARBA" id="ARBA00022801"/>
    </source>
</evidence>
<dbReference type="PANTHER" id="PTHR37984">
    <property type="entry name" value="PROTEIN CBG26694"/>
    <property type="match status" value="1"/>
</dbReference>
<evidence type="ECO:0000313" key="10">
    <source>
        <dbReference type="Proteomes" id="UP000499080"/>
    </source>
</evidence>
<keyword evidence="3" id="KW-0548">Nucleotidyltransferase</keyword>
<proteinExistence type="predicted"/>
<dbReference type="Pfam" id="PF00078">
    <property type="entry name" value="RVT_1"/>
    <property type="match status" value="1"/>
</dbReference>
<dbReference type="EC" id="2.7.7.49" evidence="1"/>
<dbReference type="InterPro" id="IPR050951">
    <property type="entry name" value="Retrovirus_Pol_polyprotein"/>
</dbReference>
<keyword evidence="5" id="KW-0255">Endonuclease</keyword>
<evidence type="ECO:0000256" key="4">
    <source>
        <dbReference type="ARBA" id="ARBA00022722"/>
    </source>
</evidence>
<protein>
    <recommendedName>
        <fullName evidence="1">RNA-directed DNA polymerase</fullName>
        <ecNumber evidence="1">2.7.7.49</ecNumber>
    </recommendedName>
</protein>
<keyword evidence="4" id="KW-0540">Nuclease</keyword>
<evidence type="ECO:0000256" key="3">
    <source>
        <dbReference type="ARBA" id="ARBA00022695"/>
    </source>
</evidence>
<dbReference type="SUPFAM" id="SSF56672">
    <property type="entry name" value="DNA/RNA polymerases"/>
    <property type="match status" value="1"/>
</dbReference>
<dbReference type="AlphaFoldDB" id="A0A4Y2DMP8"/>
<accession>A0A4Y2DMP8</accession>
<dbReference type="Gene3D" id="3.30.70.270">
    <property type="match status" value="2"/>
</dbReference>
<dbReference type="PROSITE" id="PS50878">
    <property type="entry name" value="RT_POL"/>
    <property type="match status" value="1"/>
</dbReference>
<dbReference type="EMBL" id="BGPR01000398">
    <property type="protein sequence ID" value="GBM18090.1"/>
    <property type="molecule type" value="Genomic_DNA"/>
</dbReference>
<evidence type="ECO:0000256" key="2">
    <source>
        <dbReference type="ARBA" id="ARBA00022679"/>
    </source>
</evidence>
<gene>
    <name evidence="9" type="primary">Tf2-11_96</name>
    <name evidence="9" type="ORF">AVEN_75515_1</name>
</gene>
<dbReference type="FunFam" id="3.30.70.270:FF:000003">
    <property type="entry name" value="Transposon Ty3-G Gag-Pol polyprotein"/>
    <property type="match status" value="1"/>
</dbReference>
<dbReference type="GO" id="GO:0004519">
    <property type="term" value="F:endonuclease activity"/>
    <property type="evidence" value="ECO:0007669"/>
    <property type="project" value="UniProtKB-KW"/>
</dbReference>
<dbReference type="FunFam" id="3.10.20.370:FF:000001">
    <property type="entry name" value="Retrovirus-related Pol polyprotein from transposon 17.6-like protein"/>
    <property type="match status" value="1"/>
</dbReference>
<evidence type="ECO:0000256" key="5">
    <source>
        <dbReference type="ARBA" id="ARBA00022759"/>
    </source>
</evidence>
<keyword evidence="10" id="KW-1185">Reference proteome</keyword>
<keyword evidence="7" id="KW-0695">RNA-directed DNA polymerase</keyword>
<dbReference type="Gene3D" id="3.10.10.10">
    <property type="entry name" value="HIV Type 1 Reverse Transcriptase, subunit A, domain 1"/>
    <property type="match status" value="1"/>
</dbReference>
<name>A0A4Y2DMP8_ARAVE</name>
<keyword evidence="2" id="KW-0808">Transferase</keyword>
<feature type="domain" description="Reverse transcriptase" evidence="8">
    <location>
        <begin position="1"/>
        <end position="264"/>
    </location>
</feature>
<dbReference type="InterPro" id="IPR043128">
    <property type="entry name" value="Rev_trsase/Diguanyl_cyclase"/>
</dbReference>
<dbReference type="Pfam" id="PF17917">
    <property type="entry name" value="RT_RNaseH"/>
    <property type="match status" value="1"/>
</dbReference>
<reference evidence="9 10" key="1">
    <citation type="journal article" date="2019" name="Sci. Rep.">
        <title>Orb-weaving spider Araneus ventricosus genome elucidates the spidroin gene catalogue.</title>
        <authorList>
            <person name="Kono N."/>
            <person name="Nakamura H."/>
            <person name="Ohtoshi R."/>
            <person name="Moran D.A.P."/>
            <person name="Shinohara A."/>
            <person name="Yoshida Y."/>
            <person name="Fujiwara M."/>
            <person name="Mori M."/>
            <person name="Tomita M."/>
            <person name="Arakawa K."/>
        </authorList>
    </citation>
    <scope>NUCLEOTIDE SEQUENCE [LARGE SCALE GENOMIC DNA]</scope>
</reference>
<dbReference type="CDD" id="cd09274">
    <property type="entry name" value="RNase_HI_RT_Ty3"/>
    <property type="match status" value="1"/>
</dbReference>
<dbReference type="GO" id="GO:0003964">
    <property type="term" value="F:RNA-directed DNA polymerase activity"/>
    <property type="evidence" value="ECO:0007669"/>
    <property type="project" value="UniProtKB-KW"/>
</dbReference>
<dbReference type="PANTHER" id="PTHR37984:SF12">
    <property type="entry name" value="RIBONUCLEASE H"/>
    <property type="match status" value="1"/>
</dbReference>
<dbReference type="InterPro" id="IPR043502">
    <property type="entry name" value="DNA/RNA_pol_sf"/>
</dbReference>
<evidence type="ECO:0000313" key="9">
    <source>
        <dbReference type="EMBL" id="GBM18090.1"/>
    </source>
</evidence>
<comment type="caution">
    <text evidence="9">The sequence shown here is derived from an EMBL/GenBank/DDBJ whole genome shotgun (WGS) entry which is preliminary data.</text>
</comment>
<evidence type="ECO:0000256" key="7">
    <source>
        <dbReference type="ARBA" id="ARBA00022918"/>
    </source>
</evidence>